<organism evidence="3 4">
    <name type="scientific">Acidovorax cavernicola</name>
    <dbReference type="NCBI Taxonomy" id="1675792"/>
    <lineage>
        <taxon>Bacteria</taxon>
        <taxon>Pseudomonadati</taxon>
        <taxon>Pseudomonadota</taxon>
        <taxon>Betaproteobacteria</taxon>
        <taxon>Burkholderiales</taxon>
        <taxon>Comamonadaceae</taxon>
        <taxon>Acidovorax</taxon>
    </lineage>
</organism>
<dbReference type="GO" id="GO:0003677">
    <property type="term" value="F:DNA binding"/>
    <property type="evidence" value="ECO:0007669"/>
    <property type="project" value="InterPro"/>
</dbReference>
<protein>
    <submittedName>
        <fullName evidence="3">Homoprotocatechuate degradation operon regulator HpaR</fullName>
    </submittedName>
</protein>
<dbReference type="GO" id="GO:0006950">
    <property type="term" value="P:response to stress"/>
    <property type="evidence" value="ECO:0007669"/>
    <property type="project" value="TreeGrafter"/>
</dbReference>
<dbReference type="InterPro" id="IPR036388">
    <property type="entry name" value="WH-like_DNA-bd_sf"/>
</dbReference>
<accession>A0A9X8D569</accession>
<proteinExistence type="predicted"/>
<dbReference type="Pfam" id="PF12802">
    <property type="entry name" value="MarR_2"/>
    <property type="match status" value="1"/>
</dbReference>
<evidence type="ECO:0000313" key="3">
    <source>
        <dbReference type="EMBL" id="RIX79632.1"/>
    </source>
</evidence>
<dbReference type="InterPro" id="IPR002577">
    <property type="entry name" value="HTH_HxlR"/>
</dbReference>
<evidence type="ECO:0000259" key="1">
    <source>
        <dbReference type="PROSITE" id="PS50995"/>
    </source>
</evidence>
<dbReference type="OrthoDB" id="8588347at2"/>
<dbReference type="SUPFAM" id="SSF46785">
    <property type="entry name" value="Winged helix' DNA-binding domain"/>
    <property type="match status" value="1"/>
</dbReference>
<dbReference type="InterPro" id="IPR000835">
    <property type="entry name" value="HTH_MarR-typ"/>
</dbReference>
<comment type="caution">
    <text evidence="3">The sequence shown here is derived from an EMBL/GenBank/DDBJ whole genome shotgun (WGS) entry which is preliminary data.</text>
</comment>
<gene>
    <name evidence="3" type="primary">hpaR</name>
    <name evidence="3" type="ORF">D3H34_14265</name>
</gene>
<dbReference type="PRINTS" id="PR00598">
    <property type="entry name" value="HTHMARR"/>
</dbReference>
<feature type="domain" description="HTH hxlR-type" evidence="2">
    <location>
        <begin position="34"/>
        <end position="131"/>
    </location>
</feature>
<dbReference type="SMART" id="SM00347">
    <property type="entry name" value="HTH_MARR"/>
    <property type="match status" value="1"/>
</dbReference>
<keyword evidence="4" id="KW-1185">Reference proteome</keyword>
<dbReference type="PANTHER" id="PTHR33164">
    <property type="entry name" value="TRANSCRIPTIONAL REGULATOR, MARR FAMILY"/>
    <property type="match status" value="1"/>
</dbReference>
<name>A0A9X8D569_9BURK</name>
<dbReference type="InterPro" id="IPR039422">
    <property type="entry name" value="MarR/SlyA-like"/>
</dbReference>
<dbReference type="PROSITE" id="PS51118">
    <property type="entry name" value="HTH_HXLR"/>
    <property type="match status" value="1"/>
</dbReference>
<dbReference type="PANTHER" id="PTHR33164:SF13">
    <property type="entry name" value="4-HYDROXYPHENYLACETATE CATABOLISM PROTEIN"/>
    <property type="match status" value="1"/>
</dbReference>
<dbReference type="AlphaFoldDB" id="A0A9X8D569"/>
<dbReference type="RefSeq" id="WP_119554168.1">
    <property type="nucleotide sequence ID" value="NZ_QXMN01000015.1"/>
</dbReference>
<sequence length="161" mass="18126">MPAATNTDQHLRNFSRSLPMALLRARESVMGRFRPMLRAHGLTEQKWRLLRAMAASDGKLRPIELSQMTCISMPSLSRLLKSLQALDLIKDSPHARDQRSTEFALTASGRALVRKVAPHSEKIYAEIERLVGAEETEHIYQLCERISQRLGAGDMDEAGED</sequence>
<evidence type="ECO:0000259" key="2">
    <source>
        <dbReference type="PROSITE" id="PS51118"/>
    </source>
</evidence>
<dbReference type="Gene3D" id="1.10.10.10">
    <property type="entry name" value="Winged helix-like DNA-binding domain superfamily/Winged helix DNA-binding domain"/>
    <property type="match status" value="1"/>
</dbReference>
<dbReference type="GO" id="GO:0045892">
    <property type="term" value="P:negative regulation of DNA-templated transcription"/>
    <property type="evidence" value="ECO:0007669"/>
    <property type="project" value="InterPro"/>
</dbReference>
<dbReference type="Proteomes" id="UP000265619">
    <property type="component" value="Unassembled WGS sequence"/>
</dbReference>
<dbReference type="NCBIfam" id="TIGR02337">
    <property type="entry name" value="HpaR"/>
    <property type="match status" value="1"/>
</dbReference>
<feature type="domain" description="HTH marR-type" evidence="1">
    <location>
        <begin position="15"/>
        <end position="148"/>
    </location>
</feature>
<dbReference type="PROSITE" id="PS50995">
    <property type="entry name" value="HTH_MARR_2"/>
    <property type="match status" value="1"/>
</dbReference>
<dbReference type="GO" id="GO:0003700">
    <property type="term" value="F:DNA-binding transcription factor activity"/>
    <property type="evidence" value="ECO:0007669"/>
    <property type="project" value="InterPro"/>
</dbReference>
<dbReference type="EMBL" id="QXMN01000015">
    <property type="protein sequence ID" value="RIX79632.1"/>
    <property type="molecule type" value="Genomic_DNA"/>
</dbReference>
<dbReference type="InterPro" id="IPR012712">
    <property type="entry name" value="HpaR/FarR"/>
</dbReference>
<evidence type="ECO:0000313" key="4">
    <source>
        <dbReference type="Proteomes" id="UP000265619"/>
    </source>
</evidence>
<reference evidence="3 4" key="1">
    <citation type="submission" date="2018-09" db="EMBL/GenBank/DDBJ databases">
        <title>Acidovorax cavernicola nov. sp. isolated from Gruta de las Maravillas (Aracena, Spain).</title>
        <authorList>
            <person name="Jurado V."/>
            <person name="Gutierrez-Patricio S."/>
            <person name="Gonzalez-Pimentel J.L."/>
            <person name="Miller A.Z."/>
            <person name="Laiz L."/>
            <person name="Saiz-Jimenez C."/>
        </authorList>
    </citation>
    <scope>NUCLEOTIDE SEQUENCE [LARGE SCALE GENOMIC DNA]</scope>
    <source>
        <strain evidence="3 4">1011MAR4D40.2</strain>
    </source>
</reference>
<dbReference type="InterPro" id="IPR036390">
    <property type="entry name" value="WH_DNA-bd_sf"/>
</dbReference>